<dbReference type="RefSeq" id="WP_209666945.1">
    <property type="nucleotide sequence ID" value="NZ_JAGGMS010000001.1"/>
</dbReference>
<protein>
    <submittedName>
        <fullName evidence="2">Uncharacterized protein</fullName>
    </submittedName>
</protein>
<keyword evidence="3" id="KW-1185">Reference proteome</keyword>
<feature type="region of interest" description="Disordered" evidence="1">
    <location>
        <begin position="342"/>
        <end position="364"/>
    </location>
</feature>
<gene>
    <name evidence="2" type="ORF">JOM49_005377</name>
</gene>
<name>A0ABS4PZ54_9PSEU</name>
<dbReference type="EMBL" id="JAGGMS010000001">
    <property type="protein sequence ID" value="MBP2183851.1"/>
    <property type="molecule type" value="Genomic_DNA"/>
</dbReference>
<organism evidence="2 3">
    <name type="scientific">Amycolatopsis magusensis</name>
    <dbReference type="NCBI Taxonomy" id="882444"/>
    <lineage>
        <taxon>Bacteria</taxon>
        <taxon>Bacillati</taxon>
        <taxon>Actinomycetota</taxon>
        <taxon>Actinomycetes</taxon>
        <taxon>Pseudonocardiales</taxon>
        <taxon>Pseudonocardiaceae</taxon>
        <taxon>Amycolatopsis</taxon>
    </lineage>
</organism>
<sequence length="364" mass="39921">MSRKPPLELLMPVEIPGEPIDDHVRADADVFQSWIAYLLSPDQHDGPRLYVCQVDGCGARLEYDYNEGWVGHECPGWGGWHFRDSDDAFELRSVLDGIDPGKFFYALYAFSNVWIQPPGQIGETFGKLVDPFLLDSAAAAKADGEDYPESSEESAANVHSAFEAIQRGVQDDRTFQLLTYHQRALAYAKGHENQMLAIAESLGRYRAIHLVALNEVRDLMVKMTERFAQKLEPAEESGPELSFVSAAIAAIVGTITTVATGPVGAAAMTGIMGALGSLATDLSRGAEKRPVPEGTWRELTDDFIREANRIGDEAYEALTSLPGRLTGQLETIRTKDIWIAGGQGGQEGDRMEQPRLHSPQAPVF</sequence>
<evidence type="ECO:0000256" key="1">
    <source>
        <dbReference type="SAM" id="MobiDB-lite"/>
    </source>
</evidence>
<accession>A0ABS4PZ54</accession>
<proteinExistence type="predicted"/>
<dbReference type="Proteomes" id="UP000741013">
    <property type="component" value="Unassembled WGS sequence"/>
</dbReference>
<comment type="caution">
    <text evidence="2">The sequence shown here is derived from an EMBL/GenBank/DDBJ whole genome shotgun (WGS) entry which is preliminary data.</text>
</comment>
<evidence type="ECO:0000313" key="2">
    <source>
        <dbReference type="EMBL" id="MBP2183851.1"/>
    </source>
</evidence>
<reference evidence="2 3" key="1">
    <citation type="submission" date="2021-03" db="EMBL/GenBank/DDBJ databases">
        <title>Sequencing the genomes of 1000 actinobacteria strains.</title>
        <authorList>
            <person name="Klenk H.-P."/>
        </authorList>
    </citation>
    <scope>NUCLEOTIDE SEQUENCE [LARGE SCALE GENOMIC DNA]</scope>
    <source>
        <strain evidence="2 3">DSM 45510</strain>
    </source>
</reference>
<evidence type="ECO:0000313" key="3">
    <source>
        <dbReference type="Proteomes" id="UP000741013"/>
    </source>
</evidence>